<evidence type="ECO:0000256" key="4">
    <source>
        <dbReference type="ARBA" id="ARBA00022801"/>
    </source>
</evidence>
<name>A0AA37TDT8_9GAMM</name>
<keyword evidence="3 10" id="KW-0132">Cell division</keyword>
<feature type="binding site" evidence="10">
    <location>
        <position position="140"/>
    </location>
    <ligand>
        <name>substrate</name>
    </ligand>
</feature>
<dbReference type="InterPro" id="IPR036962">
    <property type="entry name" value="Glyco_hydro_3_N_sf"/>
</dbReference>
<organism evidence="12 13">
    <name type="scientific">Marinibactrum halimedae</name>
    <dbReference type="NCBI Taxonomy" id="1444977"/>
    <lineage>
        <taxon>Bacteria</taxon>
        <taxon>Pseudomonadati</taxon>
        <taxon>Pseudomonadota</taxon>
        <taxon>Gammaproteobacteria</taxon>
        <taxon>Cellvibrionales</taxon>
        <taxon>Cellvibrionaceae</taxon>
        <taxon>Marinibactrum</taxon>
    </lineage>
</organism>
<evidence type="ECO:0000259" key="11">
    <source>
        <dbReference type="Pfam" id="PF00933"/>
    </source>
</evidence>
<dbReference type="PANTHER" id="PTHR30480">
    <property type="entry name" value="BETA-HEXOSAMINIDASE-RELATED"/>
    <property type="match status" value="1"/>
</dbReference>
<feature type="binding site" evidence="10">
    <location>
        <position position="74"/>
    </location>
    <ligand>
        <name>substrate</name>
    </ligand>
</feature>
<dbReference type="InterPro" id="IPR019800">
    <property type="entry name" value="Glyco_hydro_3_AS"/>
</dbReference>
<dbReference type="AlphaFoldDB" id="A0AA37TDT8"/>
<evidence type="ECO:0000313" key="13">
    <source>
        <dbReference type="Proteomes" id="UP001156870"/>
    </source>
</evidence>
<comment type="pathway">
    <text evidence="10">Cell wall biogenesis; peptidoglycan recycling.</text>
</comment>
<keyword evidence="2 10" id="KW-0963">Cytoplasm</keyword>
<dbReference type="HAMAP" id="MF_00364">
    <property type="entry name" value="NagZ"/>
    <property type="match status" value="1"/>
</dbReference>
<comment type="subcellular location">
    <subcellularLocation>
        <location evidence="10">Cytoplasm</location>
    </subcellularLocation>
</comment>
<dbReference type="Proteomes" id="UP001156870">
    <property type="component" value="Unassembled WGS sequence"/>
</dbReference>
<proteinExistence type="inferred from homology"/>
<dbReference type="GO" id="GO:0005975">
    <property type="term" value="P:carbohydrate metabolic process"/>
    <property type="evidence" value="ECO:0007669"/>
    <property type="project" value="InterPro"/>
</dbReference>
<keyword evidence="13" id="KW-1185">Reference proteome</keyword>
<feature type="active site" description="Nucleophile" evidence="10">
    <location>
        <position position="253"/>
    </location>
</feature>
<keyword evidence="5 10" id="KW-0133">Cell shape</keyword>
<dbReference type="InterPro" id="IPR001764">
    <property type="entry name" value="Glyco_hydro_3_N"/>
</dbReference>
<keyword evidence="7 10" id="KW-0326">Glycosidase</keyword>
<evidence type="ECO:0000256" key="1">
    <source>
        <dbReference type="ARBA" id="ARBA00001231"/>
    </source>
</evidence>
<dbReference type="RefSeq" id="WP_232593804.1">
    <property type="nucleotide sequence ID" value="NZ_BSPD01000073.1"/>
</dbReference>
<dbReference type="GO" id="GO:0009254">
    <property type="term" value="P:peptidoglycan turnover"/>
    <property type="evidence" value="ECO:0007669"/>
    <property type="project" value="UniProtKB-UniRule"/>
</dbReference>
<keyword evidence="8 10" id="KW-0131">Cell cycle</keyword>
<keyword evidence="9 10" id="KW-0961">Cell wall biogenesis/degradation</keyword>
<evidence type="ECO:0000256" key="2">
    <source>
        <dbReference type="ARBA" id="ARBA00022490"/>
    </source>
</evidence>
<dbReference type="Gene3D" id="3.20.20.300">
    <property type="entry name" value="Glycoside hydrolase, family 3, N-terminal domain"/>
    <property type="match status" value="1"/>
</dbReference>
<evidence type="ECO:0000256" key="8">
    <source>
        <dbReference type="ARBA" id="ARBA00023306"/>
    </source>
</evidence>
<sequence>MLKAVSGPLIADLAGIVITDEEREFLTMPSLGGIILFSRNVESPAQVSALCESIRQVNPNLLICVDQEGGRVRRLRQGFSDIPAMGAFLPSFRRSPNDTLDKLREVGWLLATETLAVGIDLSFAPVLDLDIDRSKVIGDRAFSDCPDEVIALASAFIDGMSQAGMAATGKHFPGHGGVVEDSHHECPVDPRSLSTVLAHDALPFQRLKDQLQSMMPAHIVFPEVDTSTVGFSSLWLREILRQQVGFNGVIFSDDLSMAAAAKAGGYVERAHAALDAGCDLILVCNQPEAARSVASALLDYKMSELSLGRIDDLRTSSESRSVAVAAWHSDRANFVREWVVKLCKKRQ</sequence>
<evidence type="ECO:0000256" key="9">
    <source>
        <dbReference type="ARBA" id="ARBA00023316"/>
    </source>
</evidence>
<dbReference type="GO" id="GO:0008360">
    <property type="term" value="P:regulation of cell shape"/>
    <property type="evidence" value="ECO:0007669"/>
    <property type="project" value="UniProtKB-KW"/>
</dbReference>
<dbReference type="InterPro" id="IPR022956">
    <property type="entry name" value="Beta_hexosaminidase_bac"/>
</dbReference>
<dbReference type="Pfam" id="PF00933">
    <property type="entry name" value="Glyco_hydro_3"/>
    <property type="match status" value="1"/>
</dbReference>
<dbReference type="GO" id="GO:0005737">
    <property type="term" value="C:cytoplasm"/>
    <property type="evidence" value="ECO:0007669"/>
    <property type="project" value="UniProtKB-SubCell"/>
</dbReference>
<dbReference type="InterPro" id="IPR050226">
    <property type="entry name" value="NagZ_Beta-hexosaminidase"/>
</dbReference>
<feature type="binding site" evidence="10">
    <location>
        <position position="66"/>
    </location>
    <ligand>
        <name>substrate</name>
    </ligand>
</feature>
<dbReference type="GO" id="GO:0004563">
    <property type="term" value="F:beta-N-acetylhexosaminidase activity"/>
    <property type="evidence" value="ECO:0007669"/>
    <property type="project" value="UniProtKB-UniRule"/>
</dbReference>
<feature type="active site" description="Proton donor/acceptor" evidence="10">
    <location>
        <position position="183"/>
    </location>
</feature>
<dbReference type="SUPFAM" id="SSF51445">
    <property type="entry name" value="(Trans)glycosidases"/>
    <property type="match status" value="1"/>
</dbReference>
<evidence type="ECO:0000256" key="6">
    <source>
        <dbReference type="ARBA" id="ARBA00022984"/>
    </source>
</evidence>
<feature type="site" description="Important for catalytic activity" evidence="10">
    <location>
        <position position="181"/>
    </location>
</feature>
<reference evidence="12 13" key="1">
    <citation type="journal article" date="2014" name="Int. J. Syst. Evol. Microbiol.">
        <title>Complete genome sequence of Corynebacterium casei LMG S-19264T (=DSM 44701T), isolated from a smear-ripened cheese.</title>
        <authorList>
            <consortium name="US DOE Joint Genome Institute (JGI-PGF)"/>
            <person name="Walter F."/>
            <person name="Albersmeier A."/>
            <person name="Kalinowski J."/>
            <person name="Ruckert C."/>
        </authorList>
    </citation>
    <scope>NUCLEOTIDE SEQUENCE [LARGE SCALE GENOMIC DNA]</scope>
    <source>
        <strain evidence="12 13">NBRC 110095</strain>
    </source>
</reference>
<dbReference type="EC" id="3.2.1.52" evidence="10"/>
<evidence type="ECO:0000256" key="10">
    <source>
        <dbReference type="HAMAP-Rule" id="MF_00364"/>
    </source>
</evidence>
<keyword evidence="4 10" id="KW-0378">Hydrolase</keyword>
<keyword evidence="6 10" id="KW-0573">Peptidoglycan synthesis</keyword>
<accession>A0AA37TDT8</accession>
<evidence type="ECO:0000313" key="12">
    <source>
        <dbReference type="EMBL" id="GLS27282.1"/>
    </source>
</evidence>
<dbReference type="GO" id="GO:0009252">
    <property type="term" value="P:peptidoglycan biosynthetic process"/>
    <property type="evidence" value="ECO:0007669"/>
    <property type="project" value="UniProtKB-KW"/>
</dbReference>
<dbReference type="NCBIfam" id="NF003740">
    <property type="entry name" value="PRK05337.1"/>
    <property type="match status" value="1"/>
</dbReference>
<dbReference type="GO" id="GO:0051301">
    <property type="term" value="P:cell division"/>
    <property type="evidence" value="ECO:0007669"/>
    <property type="project" value="UniProtKB-KW"/>
</dbReference>
<feature type="binding site" evidence="10">
    <location>
        <begin position="170"/>
        <end position="171"/>
    </location>
    <ligand>
        <name>substrate</name>
    </ligand>
</feature>
<feature type="domain" description="Glycoside hydrolase family 3 N-terminal" evidence="11">
    <location>
        <begin position="18"/>
        <end position="290"/>
    </location>
</feature>
<gene>
    <name evidence="10 12" type="primary">nagZ</name>
    <name evidence="12" type="ORF">GCM10007877_30010</name>
</gene>
<evidence type="ECO:0000256" key="5">
    <source>
        <dbReference type="ARBA" id="ARBA00022960"/>
    </source>
</evidence>
<comment type="catalytic activity">
    <reaction evidence="1 10">
        <text>Hydrolysis of terminal non-reducing N-acetyl-D-hexosamine residues in N-acetyl-beta-D-hexosaminides.</text>
        <dbReference type="EC" id="3.2.1.52"/>
    </reaction>
</comment>
<comment type="function">
    <text evidence="10">Plays a role in peptidoglycan recycling by cleaving the terminal beta-1,4-linked N-acetylglucosamine (GlcNAc) from peptide-linked peptidoglycan fragments, giving rise to free GlcNAc, anhydro-N-acetylmuramic acid and anhydro-N-acetylmuramic acid-linked peptides.</text>
</comment>
<dbReference type="EMBL" id="BSPD01000073">
    <property type="protein sequence ID" value="GLS27282.1"/>
    <property type="molecule type" value="Genomic_DNA"/>
</dbReference>
<evidence type="ECO:0000256" key="3">
    <source>
        <dbReference type="ARBA" id="ARBA00022618"/>
    </source>
</evidence>
<protein>
    <recommendedName>
        <fullName evidence="10">Beta-hexosaminidase</fullName>
        <ecNumber evidence="10">3.2.1.52</ecNumber>
    </recommendedName>
    <alternativeName>
        <fullName evidence="10">Beta-N-acetylhexosaminidase</fullName>
    </alternativeName>
    <alternativeName>
        <fullName evidence="10">N-acetyl-beta-glucosaminidase</fullName>
    </alternativeName>
</protein>
<dbReference type="InterPro" id="IPR017853">
    <property type="entry name" value="GH"/>
</dbReference>
<comment type="caution">
    <text evidence="12">The sequence shown here is derived from an EMBL/GenBank/DDBJ whole genome shotgun (WGS) entry which is preliminary data.</text>
</comment>
<dbReference type="GO" id="GO:0071555">
    <property type="term" value="P:cell wall organization"/>
    <property type="evidence" value="ECO:0007669"/>
    <property type="project" value="UniProtKB-KW"/>
</dbReference>
<evidence type="ECO:0000256" key="7">
    <source>
        <dbReference type="ARBA" id="ARBA00023295"/>
    </source>
</evidence>
<dbReference type="PROSITE" id="PS00775">
    <property type="entry name" value="GLYCOSYL_HYDROL_F3"/>
    <property type="match status" value="1"/>
</dbReference>
<comment type="similarity">
    <text evidence="10">Belongs to the glycosyl hydrolase 3 family. NagZ subfamily.</text>
</comment>
<dbReference type="PANTHER" id="PTHR30480:SF13">
    <property type="entry name" value="BETA-HEXOSAMINIDASE"/>
    <property type="match status" value="1"/>
</dbReference>